<comment type="caution">
    <text evidence="4">The sequence shown here is derived from an EMBL/GenBank/DDBJ whole genome shotgun (WGS) entry which is preliminary data.</text>
</comment>
<gene>
    <name evidence="4" type="ORF">HPG69_008517</name>
</gene>
<dbReference type="Pfam" id="PF07654">
    <property type="entry name" value="C1-set"/>
    <property type="match status" value="2"/>
</dbReference>
<keyword evidence="2" id="KW-0325">Glycoprotein</keyword>
<name>A0A7J7F9Y4_DICBM</name>
<feature type="domain" description="Ig-like" evidence="3">
    <location>
        <begin position="2"/>
        <end position="100"/>
    </location>
</feature>
<keyword evidence="1" id="KW-1015">Disulfide bond</keyword>
<dbReference type="EMBL" id="JACDTQ010000823">
    <property type="protein sequence ID" value="KAF5924845.1"/>
    <property type="molecule type" value="Genomic_DNA"/>
</dbReference>
<dbReference type="Gene3D" id="2.60.40.10">
    <property type="entry name" value="Immunoglobulins"/>
    <property type="match status" value="2"/>
</dbReference>
<dbReference type="InterPro" id="IPR051755">
    <property type="entry name" value="Ig-like_CS_Receptor"/>
</dbReference>
<dbReference type="PANTHER" id="PTHR19971">
    <property type="entry name" value="SIGNAL-REGULATORY PROTEIN BETA"/>
    <property type="match status" value="1"/>
</dbReference>
<dbReference type="PROSITE" id="PS50835">
    <property type="entry name" value="IG_LIKE"/>
    <property type="match status" value="2"/>
</dbReference>
<sequence length="244" mass="26684">KPSLPEVYGPTNRASPGQGVNLTCTSTGFFPKNIHLKWFENGVELPALQTLVFPPGDASSYTIISTTLVTLALSSLHSQITCQVAHSELQSPLSSHVNISKFLGVTISAHRVPSQQVAILTCHVQRFYPDGIQITWLERKRSFKTCESFAPTKNPDDTFSQDSRILVNASEDKRLFTCQVGREAQTRVQASVQLSEFREEQVSWGAIASSSLFGTVLLLGWKRTDPEGTFAMMPVATTPASPAS</sequence>
<keyword evidence="5" id="KW-1185">Reference proteome</keyword>
<evidence type="ECO:0000259" key="3">
    <source>
        <dbReference type="PROSITE" id="PS50835"/>
    </source>
</evidence>
<dbReference type="SUPFAM" id="SSF48726">
    <property type="entry name" value="Immunoglobulin"/>
    <property type="match status" value="2"/>
</dbReference>
<feature type="non-terminal residue" evidence="4">
    <location>
        <position position="244"/>
    </location>
</feature>
<organism evidence="4 5">
    <name type="scientific">Diceros bicornis minor</name>
    <name type="common">South-central black rhinoceros</name>
    <dbReference type="NCBI Taxonomy" id="77932"/>
    <lineage>
        <taxon>Eukaryota</taxon>
        <taxon>Metazoa</taxon>
        <taxon>Chordata</taxon>
        <taxon>Craniata</taxon>
        <taxon>Vertebrata</taxon>
        <taxon>Euteleostomi</taxon>
        <taxon>Mammalia</taxon>
        <taxon>Eutheria</taxon>
        <taxon>Laurasiatheria</taxon>
        <taxon>Perissodactyla</taxon>
        <taxon>Rhinocerotidae</taxon>
        <taxon>Diceros</taxon>
    </lineage>
</organism>
<evidence type="ECO:0000256" key="1">
    <source>
        <dbReference type="ARBA" id="ARBA00023157"/>
    </source>
</evidence>
<dbReference type="SMART" id="SM00407">
    <property type="entry name" value="IGc1"/>
    <property type="match status" value="2"/>
</dbReference>
<reference evidence="4 5" key="1">
    <citation type="journal article" date="2020" name="Mol. Biol. Evol.">
        <title>Interspecific Gene Flow and the Evolution of Specialization in Black and White Rhinoceros.</title>
        <authorList>
            <person name="Moodley Y."/>
            <person name="Westbury M.V."/>
            <person name="Russo I.M."/>
            <person name="Gopalakrishnan S."/>
            <person name="Rakotoarivelo A."/>
            <person name="Olsen R.A."/>
            <person name="Prost S."/>
            <person name="Tunstall T."/>
            <person name="Ryder O.A."/>
            <person name="Dalen L."/>
            <person name="Bruford M.W."/>
        </authorList>
    </citation>
    <scope>NUCLEOTIDE SEQUENCE [LARGE SCALE GENOMIC DNA]</scope>
    <source>
        <strain evidence="4">SBR-YM</strain>
        <tissue evidence="4">Skin</tissue>
    </source>
</reference>
<dbReference type="Proteomes" id="UP000551758">
    <property type="component" value="Unassembled WGS sequence"/>
</dbReference>
<dbReference type="InterPro" id="IPR036179">
    <property type="entry name" value="Ig-like_dom_sf"/>
</dbReference>
<proteinExistence type="predicted"/>
<evidence type="ECO:0000313" key="4">
    <source>
        <dbReference type="EMBL" id="KAF5924845.1"/>
    </source>
</evidence>
<dbReference type="AlphaFoldDB" id="A0A7J7F9Y4"/>
<dbReference type="InterPro" id="IPR003597">
    <property type="entry name" value="Ig_C1-set"/>
</dbReference>
<evidence type="ECO:0000313" key="5">
    <source>
        <dbReference type="Proteomes" id="UP000551758"/>
    </source>
</evidence>
<accession>A0A7J7F9Y4</accession>
<dbReference type="InterPro" id="IPR007110">
    <property type="entry name" value="Ig-like_dom"/>
</dbReference>
<dbReference type="InterPro" id="IPR013783">
    <property type="entry name" value="Ig-like_fold"/>
</dbReference>
<evidence type="ECO:0000256" key="2">
    <source>
        <dbReference type="ARBA" id="ARBA00023180"/>
    </source>
</evidence>
<protein>
    <recommendedName>
        <fullName evidence="3">Ig-like domain-containing protein</fullName>
    </recommendedName>
</protein>
<feature type="domain" description="Ig-like" evidence="3">
    <location>
        <begin position="114"/>
        <end position="195"/>
    </location>
</feature>
<dbReference type="FunFam" id="2.60.40.10:FF:001726">
    <property type="entry name" value="Signal-regulatory protein beta 3"/>
    <property type="match status" value="1"/>
</dbReference>